<keyword evidence="4" id="KW-1185">Reference proteome</keyword>
<protein>
    <submittedName>
        <fullName evidence="3">Uncharacterized protein</fullName>
    </submittedName>
</protein>
<name>A0AAV4TRC4_CAEEX</name>
<feature type="transmembrane region" description="Helical" evidence="2">
    <location>
        <begin position="87"/>
        <end position="106"/>
    </location>
</feature>
<dbReference type="Proteomes" id="UP001054945">
    <property type="component" value="Unassembled WGS sequence"/>
</dbReference>
<keyword evidence="2" id="KW-1133">Transmembrane helix</keyword>
<proteinExistence type="predicted"/>
<dbReference type="EMBL" id="BPLR01011798">
    <property type="protein sequence ID" value="GIY49103.1"/>
    <property type="molecule type" value="Genomic_DNA"/>
</dbReference>
<keyword evidence="2" id="KW-0472">Membrane</keyword>
<sequence>MRFPLRRRRASTPPRTREAAVRYATKRQSAQPMSPFRTLKLPDIPETTKYINFRNKIWKRTTARLNQLLVTFRQDLRLLSCMFNIKHFITCYFCLLQILPILLHALRESAV</sequence>
<feature type="compositionally biased region" description="Basic residues" evidence="1">
    <location>
        <begin position="1"/>
        <end position="10"/>
    </location>
</feature>
<dbReference type="AlphaFoldDB" id="A0AAV4TRC4"/>
<reference evidence="3 4" key="1">
    <citation type="submission" date="2021-06" db="EMBL/GenBank/DDBJ databases">
        <title>Caerostris extrusa draft genome.</title>
        <authorList>
            <person name="Kono N."/>
            <person name="Arakawa K."/>
        </authorList>
    </citation>
    <scope>NUCLEOTIDE SEQUENCE [LARGE SCALE GENOMIC DNA]</scope>
</reference>
<evidence type="ECO:0000313" key="3">
    <source>
        <dbReference type="EMBL" id="GIY49103.1"/>
    </source>
</evidence>
<feature type="region of interest" description="Disordered" evidence="1">
    <location>
        <begin position="1"/>
        <end position="24"/>
    </location>
</feature>
<gene>
    <name evidence="3" type="ORF">CEXT_398871</name>
</gene>
<keyword evidence="2" id="KW-0812">Transmembrane</keyword>
<accession>A0AAV4TRC4</accession>
<comment type="caution">
    <text evidence="3">The sequence shown here is derived from an EMBL/GenBank/DDBJ whole genome shotgun (WGS) entry which is preliminary data.</text>
</comment>
<organism evidence="3 4">
    <name type="scientific">Caerostris extrusa</name>
    <name type="common">Bark spider</name>
    <name type="synonym">Caerostris bankana</name>
    <dbReference type="NCBI Taxonomy" id="172846"/>
    <lineage>
        <taxon>Eukaryota</taxon>
        <taxon>Metazoa</taxon>
        <taxon>Ecdysozoa</taxon>
        <taxon>Arthropoda</taxon>
        <taxon>Chelicerata</taxon>
        <taxon>Arachnida</taxon>
        <taxon>Araneae</taxon>
        <taxon>Araneomorphae</taxon>
        <taxon>Entelegynae</taxon>
        <taxon>Araneoidea</taxon>
        <taxon>Araneidae</taxon>
        <taxon>Caerostris</taxon>
    </lineage>
</organism>
<evidence type="ECO:0000256" key="2">
    <source>
        <dbReference type="SAM" id="Phobius"/>
    </source>
</evidence>
<evidence type="ECO:0000313" key="4">
    <source>
        <dbReference type="Proteomes" id="UP001054945"/>
    </source>
</evidence>
<evidence type="ECO:0000256" key="1">
    <source>
        <dbReference type="SAM" id="MobiDB-lite"/>
    </source>
</evidence>